<comment type="caution">
    <text evidence="1">The sequence shown here is derived from an EMBL/GenBank/DDBJ whole genome shotgun (WGS) entry which is preliminary data.</text>
</comment>
<accession>A0ACB8E8P1</accession>
<evidence type="ECO:0000313" key="1">
    <source>
        <dbReference type="EMBL" id="KAH7988636.1"/>
    </source>
</evidence>
<keyword evidence="2" id="KW-1185">Reference proteome</keyword>
<dbReference type="Proteomes" id="UP000827872">
    <property type="component" value="Linkage Group LG10"/>
</dbReference>
<name>A0ACB8E8P1_9SAUR</name>
<organism evidence="1 2">
    <name type="scientific">Sphaerodactylus townsendi</name>
    <dbReference type="NCBI Taxonomy" id="933632"/>
    <lineage>
        <taxon>Eukaryota</taxon>
        <taxon>Metazoa</taxon>
        <taxon>Chordata</taxon>
        <taxon>Craniata</taxon>
        <taxon>Vertebrata</taxon>
        <taxon>Euteleostomi</taxon>
        <taxon>Lepidosauria</taxon>
        <taxon>Squamata</taxon>
        <taxon>Bifurcata</taxon>
        <taxon>Gekkota</taxon>
        <taxon>Sphaerodactylidae</taxon>
        <taxon>Sphaerodactylus</taxon>
    </lineage>
</organism>
<reference evidence="1" key="1">
    <citation type="submission" date="2021-08" db="EMBL/GenBank/DDBJ databases">
        <title>The first chromosome-level gecko genome reveals the dynamic sex chromosomes of Neotropical dwarf geckos (Sphaerodactylidae: Sphaerodactylus).</title>
        <authorList>
            <person name="Pinto B.J."/>
            <person name="Keating S.E."/>
            <person name="Gamble T."/>
        </authorList>
    </citation>
    <scope>NUCLEOTIDE SEQUENCE</scope>
    <source>
        <strain evidence="1">TG3544</strain>
    </source>
</reference>
<evidence type="ECO:0000313" key="2">
    <source>
        <dbReference type="Proteomes" id="UP000827872"/>
    </source>
</evidence>
<proteinExistence type="predicted"/>
<sequence>MLIFSSTFWLASRKQALATAKRGVLFQDTQELIFHCQEHHWLTFKNRAREETHFCCVICSADDVLCNSIMAILLFSVLFWFFAVLSENLNTVRRSDFKLMNQHLVPMVITLTEYIYEGMY</sequence>
<gene>
    <name evidence="1" type="ORF">K3G42_019782</name>
</gene>
<protein>
    <submittedName>
        <fullName evidence="1">Uncharacterized protein</fullName>
    </submittedName>
</protein>
<dbReference type="EMBL" id="CM037623">
    <property type="protein sequence ID" value="KAH7988636.1"/>
    <property type="molecule type" value="Genomic_DNA"/>
</dbReference>